<dbReference type="InterPro" id="IPR051428">
    <property type="entry name" value="Sphingo_Act-Surfact_Prot"/>
</dbReference>
<sequence>MRDTQKAELLLADISKEIERLSYEALEISKTGEDARFAVDKAESMGPKAGTLVIILLGLTLLSDARSFLHSSLDSEKVIKNEKVCTLCEEYVNVAISYLENNQTQAQIIEDLHDRCSHMRGFAQQCVTLVDYYVPLFFIQLESFQPQDFCKRMNLCDKVAALVEEARQDSCAVCHKTVSDILIKLQDPDTQLDIVELLLKGCKSFKNYEKKCKKLVFEYGPLILVNANDFLVKNDVCKLLRACPDEKTVLTQPGTADS</sequence>
<organism evidence="14 15">
    <name type="scientific">Brassica cretica</name>
    <name type="common">Mustard</name>
    <dbReference type="NCBI Taxonomy" id="69181"/>
    <lineage>
        <taxon>Eukaryota</taxon>
        <taxon>Viridiplantae</taxon>
        <taxon>Streptophyta</taxon>
        <taxon>Embryophyta</taxon>
        <taxon>Tracheophyta</taxon>
        <taxon>Spermatophyta</taxon>
        <taxon>Magnoliopsida</taxon>
        <taxon>eudicotyledons</taxon>
        <taxon>Gunneridae</taxon>
        <taxon>Pentapetalae</taxon>
        <taxon>rosids</taxon>
        <taxon>malvids</taxon>
        <taxon>Brassicales</taxon>
        <taxon>Brassicaceae</taxon>
        <taxon>Brassiceae</taxon>
        <taxon>Brassica</taxon>
    </lineage>
</organism>
<keyword evidence="2" id="KW-0964">Secreted</keyword>
<evidence type="ECO:0000256" key="4">
    <source>
        <dbReference type="ARBA" id="ARBA00022729"/>
    </source>
</evidence>
<proteinExistence type="predicted"/>
<dbReference type="SUPFAM" id="SSF47862">
    <property type="entry name" value="Saposin"/>
    <property type="match status" value="2"/>
</dbReference>
<dbReference type="FunFam" id="1.10.225.10:FF:000008">
    <property type="entry name" value="Pulmonary surfactant-associated protein B"/>
    <property type="match status" value="2"/>
</dbReference>
<keyword evidence="3" id="KW-0645">Protease</keyword>
<dbReference type="Gene3D" id="1.10.225.10">
    <property type="entry name" value="Saposin-like"/>
    <property type="match status" value="2"/>
</dbReference>
<comment type="caution">
    <text evidence="14">The sequence shown here is derived from an EMBL/GenBank/DDBJ whole genome shotgun (WGS) entry which is preliminary data.</text>
</comment>
<keyword evidence="8" id="KW-1015">Disulfide bond</keyword>
<dbReference type="PROSITE" id="PS50015">
    <property type="entry name" value="SAP_B"/>
    <property type="match status" value="2"/>
</dbReference>
<protein>
    <recommendedName>
        <fullName evidence="11">Pulmonary surfactant-associated protein B</fullName>
    </recommendedName>
    <alternativeName>
        <fullName evidence="12">Pulmonary surfactant-associated proteolipid SPL(Phe)</fullName>
    </alternativeName>
</protein>
<dbReference type="SMART" id="SM00741">
    <property type="entry name" value="SapB"/>
    <property type="match status" value="2"/>
</dbReference>
<keyword evidence="6" id="KW-0378">Hydrolase</keyword>
<dbReference type="GO" id="GO:0005576">
    <property type="term" value="C:extracellular region"/>
    <property type="evidence" value="ECO:0007669"/>
    <property type="project" value="UniProtKB-SubCell"/>
</dbReference>
<dbReference type="Proteomes" id="UP000712281">
    <property type="component" value="Unassembled WGS sequence"/>
</dbReference>
<name>A0A8S9MBY5_BRACR</name>
<evidence type="ECO:0000259" key="13">
    <source>
        <dbReference type="PROSITE" id="PS50015"/>
    </source>
</evidence>
<feature type="domain" description="Saposin B-type" evidence="13">
    <location>
        <begin position="167"/>
        <end position="247"/>
    </location>
</feature>
<comment type="function">
    <text evidence="10">Pulmonary surfactant-associated proteins promote alveolar stability by lowering the surface tension at the air-liquid interface in the peripheral air spaces. SP-B increases the collapse pressure of palmitic acid to nearly 70 millinewtons per meter.</text>
</comment>
<reference evidence="14" key="1">
    <citation type="submission" date="2019-12" db="EMBL/GenBank/DDBJ databases">
        <title>Genome sequencing and annotation of Brassica cretica.</title>
        <authorList>
            <person name="Studholme D.J."/>
            <person name="Sarris P.F."/>
        </authorList>
    </citation>
    <scope>NUCLEOTIDE SEQUENCE</scope>
    <source>
        <strain evidence="14">PFS-001/15</strain>
        <tissue evidence="14">Leaf</tissue>
    </source>
</reference>
<evidence type="ECO:0000256" key="10">
    <source>
        <dbReference type="ARBA" id="ARBA00037221"/>
    </source>
</evidence>
<keyword evidence="7" id="KW-0865">Zymogen</keyword>
<evidence type="ECO:0000256" key="7">
    <source>
        <dbReference type="ARBA" id="ARBA00023145"/>
    </source>
</evidence>
<dbReference type="PANTHER" id="PTHR11480:SF3">
    <property type="entry name" value="BCDNA.GH08312"/>
    <property type="match status" value="1"/>
</dbReference>
<evidence type="ECO:0000256" key="5">
    <source>
        <dbReference type="ARBA" id="ARBA00022737"/>
    </source>
</evidence>
<evidence type="ECO:0000313" key="14">
    <source>
        <dbReference type="EMBL" id="KAF2617474.1"/>
    </source>
</evidence>
<evidence type="ECO:0000256" key="9">
    <source>
        <dbReference type="ARBA" id="ARBA00023180"/>
    </source>
</evidence>
<dbReference type="InterPro" id="IPR007856">
    <property type="entry name" value="SapB_1"/>
</dbReference>
<dbReference type="EMBL" id="QGKW02000007">
    <property type="protein sequence ID" value="KAF2617474.1"/>
    <property type="molecule type" value="Genomic_DNA"/>
</dbReference>
<dbReference type="Pfam" id="PF03489">
    <property type="entry name" value="SapB_2"/>
    <property type="match status" value="2"/>
</dbReference>
<evidence type="ECO:0000313" key="15">
    <source>
        <dbReference type="Proteomes" id="UP000712281"/>
    </source>
</evidence>
<keyword evidence="9" id="KW-0325">Glycoprotein</keyword>
<evidence type="ECO:0000256" key="2">
    <source>
        <dbReference type="ARBA" id="ARBA00022525"/>
    </source>
</evidence>
<dbReference type="InterPro" id="IPR008138">
    <property type="entry name" value="SapB_2"/>
</dbReference>
<dbReference type="GO" id="GO:0006629">
    <property type="term" value="P:lipid metabolic process"/>
    <property type="evidence" value="ECO:0007669"/>
    <property type="project" value="InterPro"/>
</dbReference>
<dbReference type="AlphaFoldDB" id="A0A8S9MBY5"/>
<evidence type="ECO:0000256" key="12">
    <source>
        <dbReference type="ARBA" id="ARBA00041785"/>
    </source>
</evidence>
<evidence type="ECO:0000256" key="1">
    <source>
        <dbReference type="ARBA" id="ARBA00004239"/>
    </source>
</evidence>
<accession>A0A8S9MBY5</accession>
<dbReference type="GO" id="GO:0006508">
    <property type="term" value="P:proteolysis"/>
    <property type="evidence" value="ECO:0007669"/>
    <property type="project" value="UniProtKB-KW"/>
</dbReference>
<keyword evidence="4" id="KW-0732">Signal</keyword>
<evidence type="ECO:0000256" key="11">
    <source>
        <dbReference type="ARBA" id="ARBA00041094"/>
    </source>
</evidence>
<dbReference type="GO" id="GO:0004190">
    <property type="term" value="F:aspartic-type endopeptidase activity"/>
    <property type="evidence" value="ECO:0007669"/>
    <property type="project" value="UniProtKB-KW"/>
</dbReference>
<dbReference type="Pfam" id="PF05184">
    <property type="entry name" value="SapB_1"/>
    <property type="match status" value="2"/>
</dbReference>
<comment type="subcellular location">
    <subcellularLocation>
        <location evidence="1">Secreted</location>
        <location evidence="1">Extracellular space</location>
    </subcellularLocation>
</comment>
<evidence type="ECO:0000256" key="8">
    <source>
        <dbReference type="ARBA" id="ARBA00023157"/>
    </source>
</evidence>
<gene>
    <name evidence="14" type="ORF">F2Q68_00041384</name>
</gene>
<keyword evidence="6" id="KW-0064">Aspartyl protease</keyword>
<dbReference type="InterPro" id="IPR008139">
    <property type="entry name" value="SaposinB_dom"/>
</dbReference>
<keyword evidence="5" id="KW-0677">Repeat</keyword>
<dbReference type="PANTHER" id="PTHR11480">
    <property type="entry name" value="SAPOSIN-RELATED"/>
    <property type="match status" value="1"/>
</dbReference>
<dbReference type="InterPro" id="IPR011001">
    <property type="entry name" value="Saposin-like"/>
</dbReference>
<evidence type="ECO:0000256" key="6">
    <source>
        <dbReference type="ARBA" id="ARBA00022750"/>
    </source>
</evidence>
<evidence type="ECO:0000256" key="3">
    <source>
        <dbReference type="ARBA" id="ARBA00022670"/>
    </source>
</evidence>
<feature type="domain" description="Saposin B-type" evidence="13">
    <location>
        <begin position="81"/>
        <end position="160"/>
    </location>
</feature>